<sequence length="103" mass="12210">MSKVEDVHRLIKKYFWEMPDDASLSTGKNCVLPEEAFDFFEEYAELFSVDMKRFDFRLYFPATGIPFLPNAILPKYLRTDHHQPEPLTVQMLINSAEAEEWLY</sequence>
<accession>A0AAN2K4U9</accession>
<reference evidence="1" key="1">
    <citation type="submission" date="2022-05" db="EMBL/GenBank/DDBJ databases">
        <authorList>
            <person name="Pothier F. J."/>
        </authorList>
    </citation>
    <scope>NUCLEOTIDE SEQUENCE</scope>
    <source>
        <strain evidence="1">DAPP-PG734</strain>
    </source>
</reference>
<gene>
    <name evidence="1" type="ORF">DAPPPG734_03110</name>
</gene>
<dbReference type="Proteomes" id="UP001158961">
    <property type="component" value="Chromosome"/>
</dbReference>
<dbReference type="InterPro" id="IPR010862">
    <property type="entry name" value="DUF1493"/>
</dbReference>
<evidence type="ECO:0000313" key="2">
    <source>
        <dbReference type="Proteomes" id="UP001158961"/>
    </source>
</evidence>
<dbReference type="AlphaFoldDB" id="A0AAN2K4U9"/>
<dbReference type="RefSeq" id="WP_031590906.1">
    <property type="nucleotide sequence ID" value="NZ_JNVA01000007.1"/>
</dbReference>
<organism evidence="1 2">
    <name type="scientific">Enterobacter agglomerans</name>
    <name type="common">Erwinia herbicola</name>
    <name type="synonym">Pantoea agglomerans</name>
    <dbReference type="NCBI Taxonomy" id="549"/>
    <lineage>
        <taxon>Bacteria</taxon>
        <taxon>Pseudomonadati</taxon>
        <taxon>Pseudomonadota</taxon>
        <taxon>Gammaproteobacteria</taxon>
        <taxon>Enterobacterales</taxon>
        <taxon>Erwiniaceae</taxon>
        <taxon>Pantoea</taxon>
        <taxon>Pantoea agglomerans group</taxon>
    </lineage>
</organism>
<name>A0AAN2K4U9_ENTAG</name>
<evidence type="ECO:0000313" key="1">
    <source>
        <dbReference type="EMBL" id="CAH6182702.1"/>
    </source>
</evidence>
<dbReference type="Pfam" id="PF07377">
    <property type="entry name" value="DUF1493"/>
    <property type="match status" value="1"/>
</dbReference>
<dbReference type="EMBL" id="OW970315">
    <property type="protein sequence ID" value="CAH6182702.1"/>
    <property type="molecule type" value="Genomic_DNA"/>
</dbReference>
<proteinExistence type="predicted"/>
<protein>
    <submittedName>
        <fullName evidence="1">DUF1493 domain-containing protein</fullName>
    </submittedName>
</protein>